<gene>
    <name evidence="9" type="ORF">GCM10022402_09870</name>
</gene>
<feature type="transmembrane region" description="Helical" evidence="7">
    <location>
        <begin position="90"/>
        <end position="115"/>
    </location>
</feature>
<name>A0ABP7F6D4_9ACTN</name>
<organism evidence="9 10">
    <name type="scientific">Salinactinospora qingdaonensis</name>
    <dbReference type="NCBI Taxonomy" id="702744"/>
    <lineage>
        <taxon>Bacteria</taxon>
        <taxon>Bacillati</taxon>
        <taxon>Actinomycetota</taxon>
        <taxon>Actinomycetes</taxon>
        <taxon>Streptosporangiales</taxon>
        <taxon>Nocardiopsidaceae</taxon>
        <taxon>Salinactinospora</taxon>
    </lineage>
</organism>
<dbReference type="Proteomes" id="UP001500908">
    <property type="component" value="Unassembled WGS sequence"/>
</dbReference>
<dbReference type="PANTHER" id="PTHR37461">
    <property type="entry name" value="ANTI-SIGMA-K FACTOR RSKA"/>
    <property type="match status" value="1"/>
</dbReference>
<sequence length="237" mass="24337">MNAASHDNQLLGAYVLGTLDPQEISGMETHLADCPACRDELEELQAIQESLGELPPEALLDGPPQGGELALQRTLRQADEERTSQRRQRWLRMAGAAVLVGVLLVGGGAAAGYVLTGGASPSGPDATELPELASGSIVASNEDPQTGAQATVRLQPAVASAEVQVDTVITGIPAGEECEVVVLSDDGTGEVAATWTVSPEAAAGSSKPSGVTSIAKEDIASVVVRNVEDTEFVAVPF</sequence>
<dbReference type="EMBL" id="BAABDD010000003">
    <property type="protein sequence ID" value="GAA3731205.1"/>
    <property type="molecule type" value="Genomic_DNA"/>
</dbReference>
<dbReference type="Pfam" id="PF13490">
    <property type="entry name" value="zf-HC2"/>
    <property type="match status" value="1"/>
</dbReference>
<evidence type="ECO:0000259" key="8">
    <source>
        <dbReference type="Pfam" id="PF13490"/>
    </source>
</evidence>
<dbReference type="InterPro" id="IPR041916">
    <property type="entry name" value="Anti_sigma_zinc_sf"/>
</dbReference>
<dbReference type="RefSeq" id="WP_344967727.1">
    <property type="nucleotide sequence ID" value="NZ_BAABDD010000003.1"/>
</dbReference>
<keyword evidence="4" id="KW-0805">Transcription regulation</keyword>
<feature type="domain" description="Putative zinc-finger" evidence="8">
    <location>
        <begin position="9"/>
        <end position="38"/>
    </location>
</feature>
<evidence type="ECO:0000256" key="5">
    <source>
        <dbReference type="ARBA" id="ARBA00023136"/>
    </source>
</evidence>
<evidence type="ECO:0000256" key="7">
    <source>
        <dbReference type="SAM" id="Phobius"/>
    </source>
</evidence>
<protein>
    <submittedName>
        <fullName evidence="9">Zf-HC2 domain-containing protein</fullName>
    </submittedName>
</protein>
<dbReference type="InterPro" id="IPR027383">
    <property type="entry name" value="Znf_put"/>
</dbReference>
<evidence type="ECO:0000256" key="6">
    <source>
        <dbReference type="ARBA" id="ARBA00023163"/>
    </source>
</evidence>
<proteinExistence type="predicted"/>
<evidence type="ECO:0000313" key="10">
    <source>
        <dbReference type="Proteomes" id="UP001500908"/>
    </source>
</evidence>
<dbReference type="PANTHER" id="PTHR37461:SF1">
    <property type="entry name" value="ANTI-SIGMA-K FACTOR RSKA"/>
    <property type="match status" value="1"/>
</dbReference>
<reference evidence="10" key="1">
    <citation type="journal article" date="2019" name="Int. J. Syst. Evol. Microbiol.">
        <title>The Global Catalogue of Microorganisms (GCM) 10K type strain sequencing project: providing services to taxonomists for standard genome sequencing and annotation.</title>
        <authorList>
            <consortium name="The Broad Institute Genomics Platform"/>
            <consortium name="The Broad Institute Genome Sequencing Center for Infectious Disease"/>
            <person name="Wu L."/>
            <person name="Ma J."/>
        </authorList>
    </citation>
    <scope>NUCLEOTIDE SEQUENCE [LARGE SCALE GENOMIC DNA]</scope>
    <source>
        <strain evidence="10">JCM 17137</strain>
    </source>
</reference>
<keyword evidence="6" id="KW-0804">Transcription</keyword>
<dbReference type="Gene3D" id="1.10.10.1320">
    <property type="entry name" value="Anti-sigma factor, zinc-finger domain"/>
    <property type="match status" value="1"/>
</dbReference>
<evidence type="ECO:0000256" key="1">
    <source>
        <dbReference type="ARBA" id="ARBA00004167"/>
    </source>
</evidence>
<keyword evidence="10" id="KW-1185">Reference proteome</keyword>
<evidence type="ECO:0000256" key="4">
    <source>
        <dbReference type="ARBA" id="ARBA00023015"/>
    </source>
</evidence>
<dbReference type="InterPro" id="IPR051474">
    <property type="entry name" value="Anti-sigma-K/W_factor"/>
</dbReference>
<keyword evidence="2 7" id="KW-0812">Transmembrane</keyword>
<comment type="subcellular location">
    <subcellularLocation>
        <location evidence="1">Membrane</location>
        <topology evidence="1">Single-pass membrane protein</topology>
    </subcellularLocation>
</comment>
<keyword evidence="3 7" id="KW-1133">Transmembrane helix</keyword>
<comment type="caution">
    <text evidence="9">The sequence shown here is derived from an EMBL/GenBank/DDBJ whole genome shotgun (WGS) entry which is preliminary data.</text>
</comment>
<evidence type="ECO:0000256" key="3">
    <source>
        <dbReference type="ARBA" id="ARBA00022989"/>
    </source>
</evidence>
<evidence type="ECO:0000313" key="9">
    <source>
        <dbReference type="EMBL" id="GAA3731205.1"/>
    </source>
</evidence>
<evidence type="ECO:0000256" key="2">
    <source>
        <dbReference type="ARBA" id="ARBA00022692"/>
    </source>
</evidence>
<accession>A0ABP7F6D4</accession>
<keyword evidence="5 7" id="KW-0472">Membrane</keyword>